<dbReference type="Pfam" id="PF06725">
    <property type="entry name" value="3D"/>
    <property type="match status" value="1"/>
</dbReference>
<dbReference type="InterPro" id="IPR036908">
    <property type="entry name" value="RlpA-like_sf"/>
</dbReference>
<accession>A0A3N9UEW8</accession>
<dbReference type="PANTHER" id="PTHR39160:SF4">
    <property type="entry name" value="RESUSCITATION-PROMOTING FACTOR RPFB"/>
    <property type="match status" value="1"/>
</dbReference>
<dbReference type="Gene3D" id="3.10.350.10">
    <property type="entry name" value="LysM domain"/>
    <property type="match status" value="2"/>
</dbReference>
<feature type="domain" description="LysM" evidence="4">
    <location>
        <begin position="25"/>
        <end position="68"/>
    </location>
</feature>
<dbReference type="RefSeq" id="WP_124764151.1">
    <property type="nucleotide sequence ID" value="NZ_JAFBDY010000006.1"/>
</dbReference>
<dbReference type="PANTHER" id="PTHR39160">
    <property type="entry name" value="CELL WALL-BINDING PROTEIN YOCH"/>
    <property type="match status" value="1"/>
</dbReference>
<feature type="chain" id="PRO_5038939180" evidence="3">
    <location>
        <begin position="21"/>
        <end position="324"/>
    </location>
</feature>
<comment type="caution">
    <text evidence="5">The sequence shown here is derived from an EMBL/GenBank/DDBJ whole genome shotgun (WGS) entry which is preliminary data.</text>
</comment>
<dbReference type="InterPro" id="IPR018392">
    <property type="entry name" value="LysM"/>
</dbReference>
<dbReference type="PROSITE" id="PS51782">
    <property type="entry name" value="LYSM"/>
    <property type="match status" value="2"/>
</dbReference>
<keyword evidence="1 3" id="KW-0732">Signal</keyword>
<dbReference type="Proteomes" id="UP000274033">
    <property type="component" value="Unassembled WGS sequence"/>
</dbReference>
<feature type="region of interest" description="Disordered" evidence="2">
    <location>
        <begin position="141"/>
        <end position="228"/>
    </location>
</feature>
<evidence type="ECO:0000256" key="3">
    <source>
        <dbReference type="SAM" id="SignalP"/>
    </source>
</evidence>
<evidence type="ECO:0000256" key="2">
    <source>
        <dbReference type="SAM" id="MobiDB-lite"/>
    </source>
</evidence>
<dbReference type="EMBL" id="RRCT01000007">
    <property type="protein sequence ID" value="RQW74727.1"/>
    <property type="molecule type" value="Genomic_DNA"/>
</dbReference>
<dbReference type="OrthoDB" id="9798935at2"/>
<dbReference type="Pfam" id="PF01476">
    <property type="entry name" value="LysM"/>
    <property type="match status" value="2"/>
</dbReference>
<feature type="domain" description="LysM" evidence="4">
    <location>
        <begin position="72"/>
        <end position="115"/>
    </location>
</feature>
<evidence type="ECO:0000313" key="6">
    <source>
        <dbReference type="Proteomes" id="UP000274033"/>
    </source>
</evidence>
<proteinExistence type="predicted"/>
<dbReference type="InterPro" id="IPR036779">
    <property type="entry name" value="LysM_dom_sf"/>
</dbReference>
<dbReference type="GO" id="GO:0019867">
    <property type="term" value="C:outer membrane"/>
    <property type="evidence" value="ECO:0007669"/>
    <property type="project" value="InterPro"/>
</dbReference>
<feature type="signal peptide" evidence="3">
    <location>
        <begin position="1"/>
        <end position="20"/>
    </location>
</feature>
<name>A0A3N9UEW8_9BACI</name>
<evidence type="ECO:0000313" key="5">
    <source>
        <dbReference type="EMBL" id="RQW74727.1"/>
    </source>
</evidence>
<dbReference type="GO" id="GO:0009254">
    <property type="term" value="P:peptidoglycan turnover"/>
    <property type="evidence" value="ECO:0007669"/>
    <property type="project" value="InterPro"/>
</dbReference>
<keyword evidence="6" id="KW-1185">Reference proteome</keyword>
<dbReference type="SUPFAM" id="SSF50685">
    <property type="entry name" value="Barwin-like endoglucanases"/>
    <property type="match status" value="1"/>
</dbReference>
<sequence>MFKKMMAIVPVAVLSVTVGANVQASTITVQKGDTLWDLSRANNSTVETIQMANQLTGDLIHPGDVLTIPQEKQYSVKQGDTLWDIARDHQVSVSQLKEWNQLHTDLIQPDSNLVIFEGVKASNAVATDKKVNTVAKDNTSKVTAPTSNTVAPTESAKKAVAPSTSNVEPKETAPKVVAPSASTTVPKESAPKAEAPSSNNTAVKETAPKAETAAPKEKETTTDAPSASAKEIIVEATAYTASCDGCSGITSTGIDLKANPNAKVISVDPSVIPLGSKVHVEGYGEAIAGDTGGAIKGNKIDVFVPTKQDAIDFGRKTLKVKVLD</sequence>
<dbReference type="CDD" id="cd22786">
    <property type="entry name" value="DPBB_YuiC-like"/>
    <property type="match status" value="1"/>
</dbReference>
<evidence type="ECO:0000256" key="1">
    <source>
        <dbReference type="ARBA" id="ARBA00022729"/>
    </source>
</evidence>
<feature type="compositionally biased region" description="Polar residues" evidence="2">
    <location>
        <begin position="141"/>
        <end position="152"/>
    </location>
</feature>
<dbReference type="Gene3D" id="2.40.40.10">
    <property type="entry name" value="RlpA-like domain"/>
    <property type="match status" value="1"/>
</dbReference>
<dbReference type="GO" id="GO:0004553">
    <property type="term" value="F:hydrolase activity, hydrolyzing O-glycosyl compounds"/>
    <property type="evidence" value="ECO:0007669"/>
    <property type="project" value="InterPro"/>
</dbReference>
<dbReference type="SUPFAM" id="SSF54106">
    <property type="entry name" value="LysM domain"/>
    <property type="match status" value="2"/>
</dbReference>
<reference evidence="5 6" key="1">
    <citation type="journal article" date="2013" name="J. Microbiol.">
        <title>Lysinibacillus chungkukjangi sp. nov., isolated from Chungkukjang, Korean fermented soybean food.</title>
        <authorList>
            <person name="Kim S.J."/>
            <person name="Jang Y.H."/>
            <person name="Hamada M."/>
            <person name="Ahn J.H."/>
            <person name="Weon H.Y."/>
            <person name="Suzuki K."/>
            <person name="Whang K.S."/>
            <person name="Kwon S.W."/>
        </authorList>
    </citation>
    <scope>NUCLEOTIDE SEQUENCE [LARGE SCALE GENOMIC DNA]</scope>
    <source>
        <strain evidence="5 6">MCCC 1A12701</strain>
    </source>
</reference>
<dbReference type="InterPro" id="IPR051933">
    <property type="entry name" value="Resuscitation_pf_RpfB"/>
</dbReference>
<dbReference type="CDD" id="cd00118">
    <property type="entry name" value="LysM"/>
    <property type="match status" value="2"/>
</dbReference>
<protein>
    <submittedName>
        <fullName evidence="5">LysM peptidoglycan-binding domain-containing protein</fullName>
    </submittedName>
</protein>
<organism evidence="5 6">
    <name type="scientific">Lysinibacillus composti</name>
    <dbReference type="NCBI Taxonomy" id="720633"/>
    <lineage>
        <taxon>Bacteria</taxon>
        <taxon>Bacillati</taxon>
        <taxon>Bacillota</taxon>
        <taxon>Bacilli</taxon>
        <taxon>Bacillales</taxon>
        <taxon>Bacillaceae</taxon>
        <taxon>Lysinibacillus</taxon>
    </lineage>
</organism>
<dbReference type="SMART" id="SM00257">
    <property type="entry name" value="LysM"/>
    <property type="match status" value="2"/>
</dbReference>
<dbReference type="AlphaFoldDB" id="A0A3N9UEW8"/>
<evidence type="ECO:0000259" key="4">
    <source>
        <dbReference type="PROSITE" id="PS51782"/>
    </source>
</evidence>
<dbReference type="InterPro" id="IPR010611">
    <property type="entry name" value="3D_dom"/>
</dbReference>
<gene>
    <name evidence="5" type="ORF">EBB45_08975</name>
</gene>